<keyword evidence="5 6" id="KW-0472">Membrane</keyword>
<dbReference type="RefSeq" id="WP_344323056.1">
    <property type="nucleotide sequence ID" value="NZ_BAAAPY010000001.1"/>
</dbReference>
<evidence type="ECO:0000313" key="8">
    <source>
        <dbReference type="EMBL" id="GAA2068917.1"/>
    </source>
</evidence>
<dbReference type="InterPro" id="IPR045214">
    <property type="entry name" value="Surf1/Surf4"/>
</dbReference>
<evidence type="ECO:0000256" key="7">
    <source>
        <dbReference type="SAM" id="MobiDB-lite"/>
    </source>
</evidence>
<evidence type="ECO:0000256" key="3">
    <source>
        <dbReference type="ARBA" id="ARBA00022692"/>
    </source>
</evidence>
<dbReference type="PANTHER" id="PTHR23427">
    <property type="entry name" value="SURFEIT LOCUS PROTEIN"/>
    <property type="match status" value="1"/>
</dbReference>
<proteinExistence type="inferred from homology"/>
<feature type="transmembrane region" description="Helical" evidence="6">
    <location>
        <begin position="212"/>
        <end position="232"/>
    </location>
</feature>
<keyword evidence="6" id="KW-1003">Cell membrane</keyword>
<dbReference type="Pfam" id="PF02104">
    <property type="entry name" value="SURF1"/>
    <property type="match status" value="1"/>
</dbReference>
<keyword evidence="9" id="KW-1185">Reference proteome</keyword>
<keyword evidence="4 6" id="KW-1133">Transmembrane helix</keyword>
<comment type="caution">
    <text evidence="8">The sequence shown here is derived from an EMBL/GenBank/DDBJ whole genome shotgun (WGS) entry which is preliminary data.</text>
</comment>
<comment type="similarity">
    <text evidence="2 6">Belongs to the SURF1 family.</text>
</comment>
<evidence type="ECO:0000256" key="4">
    <source>
        <dbReference type="ARBA" id="ARBA00022989"/>
    </source>
</evidence>
<name>A0ABP5HBZ7_9ACTN</name>
<feature type="compositionally biased region" description="Polar residues" evidence="7">
    <location>
        <begin position="251"/>
        <end position="260"/>
    </location>
</feature>
<evidence type="ECO:0000256" key="1">
    <source>
        <dbReference type="ARBA" id="ARBA00004370"/>
    </source>
</evidence>
<dbReference type="Proteomes" id="UP001501480">
    <property type="component" value="Unassembled WGS sequence"/>
</dbReference>
<organism evidence="8 9">
    <name type="scientific">Aeromicrobium halocynthiae</name>
    <dbReference type="NCBI Taxonomy" id="560557"/>
    <lineage>
        <taxon>Bacteria</taxon>
        <taxon>Bacillati</taxon>
        <taxon>Actinomycetota</taxon>
        <taxon>Actinomycetes</taxon>
        <taxon>Propionibacteriales</taxon>
        <taxon>Nocardioidaceae</taxon>
        <taxon>Aeromicrobium</taxon>
    </lineage>
</organism>
<protein>
    <recommendedName>
        <fullName evidence="6">SURF1-like protein</fullName>
    </recommendedName>
</protein>
<comment type="subcellular location">
    <subcellularLocation>
        <location evidence="6">Cell membrane</location>
        <topology evidence="6">Multi-pass membrane protein</topology>
    </subcellularLocation>
    <subcellularLocation>
        <location evidence="1">Membrane</location>
    </subcellularLocation>
</comment>
<evidence type="ECO:0000256" key="5">
    <source>
        <dbReference type="ARBA" id="ARBA00023136"/>
    </source>
</evidence>
<dbReference type="PANTHER" id="PTHR23427:SF2">
    <property type="entry name" value="SURFEIT LOCUS PROTEIN 1"/>
    <property type="match status" value="1"/>
</dbReference>
<evidence type="ECO:0000256" key="2">
    <source>
        <dbReference type="ARBA" id="ARBA00007165"/>
    </source>
</evidence>
<evidence type="ECO:0000256" key="6">
    <source>
        <dbReference type="RuleBase" id="RU363076"/>
    </source>
</evidence>
<feature type="region of interest" description="Disordered" evidence="7">
    <location>
        <begin position="241"/>
        <end position="260"/>
    </location>
</feature>
<dbReference type="CDD" id="cd06662">
    <property type="entry name" value="SURF1"/>
    <property type="match status" value="1"/>
</dbReference>
<dbReference type="EMBL" id="BAAAPY010000001">
    <property type="protein sequence ID" value="GAA2068917.1"/>
    <property type="molecule type" value="Genomic_DNA"/>
</dbReference>
<reference evidence="9" key="1">
    <citation type="journal article" date="2019" name="Int. J. Syst. Evol. Microbiol.">
        <title>The Global Catalogue of Microorganisms (GCM) 10K type strain sequencing project: providing services to taxonomists for standard genome sequencing and annotation.</title>
        <authorList>
            <consortium name="The Broad Institute Genomics Platform"/>
            <consortium name="The Broad Institute Genome Sequencing Center for Infectious Disease"/>
            <person name="Wu L."/>
            <person name="Ma J."/>
        </authorList>
    </citation>
    <scope>NUCLEOTIDE SEQUENCE [LARGE SCALE GENOMIC DNA]</scope>
    <source>
        <strain evidence="9">JCM 15749</strain>
    </source>
</reference>
<dbReference type="InterPro" id="IPR002994">
    <property type="entry name" value="Surf1/Shy1"/>
</dbReference>
<accession>A0ABP5HBZ7</accession>
<evidence type="ECO:0000313" key="9">
    <source>
        <dbReference type="Proteomes" id="UP001501480"/>
    </source>
</evidence>
<gene>
    <name evidence="8" type="ORF">GCM10009821_01160</name>
</gene>
<keyword evidence="3 6" id="KW-0812">Transmembrane</keyword>
<dbReference type="PROSITE" id="PS50895">
    <property type="entry name" value="SURF1"/>
    <property type="match status" value="1"/>
</dbReference>
<comment type="caution">
    <text evidence="6">Lacks conserved residue(s) required for the propagation of feature annotation.</text>
</comment>
<sequence length="260" mass="28613">MYRFLLSRRWLGFAAVVLLLLAICVRAGMWQMDKHDARVSENRVARANLLADPRPLEEVVPAGSSVDPGDEWATVRAQGVYDVENEIVVRFSTRDGAPGVDVVTPLLLDDGSAVLVDRGWIQTLNNGERPDVVPPPPSGEVEVVGWVRPDSGARDEAVTPVDRQVRAINSEAVASSLGLDLRSGYLNLQEQTGGTDALATEPLPDLGQGPHFFYALQWWFFGLLALVGYFWFAHAEARDRREGGPERQRSRPASSRVTRG</sequence>